<dbReference type="AlphaFoldDB" id="A1RUQ6"/>
<dbReference type="OrthoDB" id="23323at2157"/>
<sequence>MLVYVEILVGRCYRVSLDRLKAFPWGRYVKFAFLFGSAASGGPAGDLDIAIPRLDLERYSELLGDLAVWLDVNEDFLDLVEIWEETPCPIVLEALRGVPLYVEDWDLVFRFFNVCQDWEIDARKLQIHEILLGRWRG</sequence>
<accession>A1RUQ6</accession>
<dbReference type="HOGENOM" id="CLU_156338_0_0_2"/>
<reference evidence="1" key="1">
    <citation type="submission" date="2006-12" db="EMBL/GenBank/DDBJ databases">
        <title>Complete sequence of Pyrobaculum islandicum DSM 4184.</title>
        <authorList>
            <person name="Copeland A."/>
            <person name="Lucas S."/>
            <person name="Lapidus A."/>
            <person name="Barry K."/>
            <person name="Detter J.C."/>
            <person name="Glavina del Rio T."/>
            <person name="Dalin E."/>
            <person name="Tice H."/>
            <person name="Pitluck S."/>
            <person name="Meincke L."/>
            <person name="Brettin T."/>
            <person name="Bruce D."/>
            <person name="Han C."/>
            <person name="Tapia R."/>
            <person name="Gilna P."/>
            <person name="Schmutz J."/>
            <person name="Larimer F."/>
            <person name="Land M."/>
            <person name="Hauser L."/>
            <person name="Kyrpides N."/>
            <person name="Mikhailova N."/>
            <person name="Cozen A.E."/>
            <person name="Fitz-Gibbon S.T."/>
            <person name="House C.H."/>
            <person name="Saltikov C."/>
            <person name="Lowe T."/>
            <person name="Richardson P."/>
        </authorList>
    </citation>
    <scope>NUCLEOTIDE SEQUENCE [LARGE SCALE GENOMIC DNA]</scope>
    <source>
        <strain evidence="1">DSM 4184</strain>
    </source>
</reference>
<dbReference type="eggNOG" id="arCOG02110">
    <property type="taxonomic scope" value="Archaea"/>
</dbReference>
<organism evidence="1 2">
    <name type="scientific">Pyrobaculum islandicum (strain DSM 4184 / JCM 9189 / GEO3)</name>
    <dbReference type="NCBI Taxonomy" id="384616"/>
    <lineage>
        <taxon>Archaea</taxon>
        <taxon>Thermoproteota</taxon>
        <taxon>Thermoprotei</taxon>
        <taxon>Thermoproteales</taxon>
        <taxon>Thermoproteaceae</taxon>
        <taxon>Pyrobaculum</taxon>
    </lineage>
</organism>
<proteinExistence type="predicted"/>
<name>A1RUQ6_PYRIL</name>
<keyword evidence="2" id="KW-1185">Reference proteome</keyword>
<dbReference type="KEGG" id="pis:Pisl_1533"/>
<evidence type="ECO:0000313" key="2">
    <source>
        <dbReference type="Proteomes" id="UP000002595"/>
    </source>
</evidence>
<dbReference type="Proteomes" id="UP000002595">
    <property type="component" value="Chromosome"/>
</dbReference>
<evidence type="ECO:0000313" key="1">
    <source>
        <dbReference type="EMBL" id="ABL88688.1"/>
    </source>
</evidence>
<evidence type="ECO:0008006" key="3">
    <source>
        <dbReference type="Google" id="ProtNLM"/>
    </source>
</evidence>
<protein>
    <recommendedName>
        <fullName evidence="3">DNA polymerase, beta domain protein region</fullName>
    </recommendedName>
</protein>
<gene>
    <name evidence="1" type="ordered locus">Pisl_1533</name>
</gene>
<dbReference type="EMBL" id="CP000504">
    <property type="protein sequence ID" value="ABL88688.1"/>
    <property type="molecule type" value="Genomic_DNA"/>
</dbReference>